<evidence type="ECO:0000313" key="1">
    <source>
        <dbReference type="EMBL" id="CAB9524208.1"/>
    </source>
</evidence>
<protein>
    <submittedName>
        <fullName evidence="1">Uncharacterized protein</fullName>
    </submittedName>
</protein>
<organism evidence="1 2">
    <name type="scientific">Seminavis robusta</name>
    <dbReference type="NCBI Taxonomy" id="568900"/>
    <lineage>
        <taxon>Eukaryota</taxon>
        <taxon>Sar</taxon>
        <taxon>Stramenopiles</taxon>
        <taxon>Ochrophyta</taxon>
        <taxon>Bacillariophyta</taxon>
        <taxon>Bacillariophyceae</taxon>
        <taxon>Bacillariophycidae</taxon>
        <taxon>Naviculales</taxon>
        <taxon>Naviculaceae</taxon>
        <taxon>Seminavis</taxon>
    </lineage>
</organism>
<sequence>MIKSLLAARSMNKSNSDNEAPKFVFPYGHGTSIDEHAASFDDQRVNKNTSPTNHTSKNKTRKCFTCGEQKAVTQFPMSVRKSRVCRFCVSLDTRGLDLMGMSCEGNASLKCTFLEETSPHNSHRRGSSAESAKFVLSETASEGSGEYAHSSGDFVFV</sequence>
<gene>
    <name evidence="1" type="ORF">SEMRO_1507_G278390.1</name>
</gene>
<proteinExistence type="predicted"/>
<name>A0A9N8EP26_9STRA</name>
<reference evidence="1" key="1">
    <citation type="submission" date="2020-06" db="EMBL/GenBank/DDBJ databases">
        <authorList>
            <consortium name="Plant Systems Biology data submission"/>
        </authorList>
    </citation>
    <scope>NUCLEOTIDE SEQUENCE</scope>
    <source>
        <strain evidence="1">D6</strain>
    </source>
</reference>
<dbReference type="AlphaFoldDB" id="A0A9N8EP26"/>
<dbReference type="EMBL" id="CAICTM010001505">
    <property type="protein sequence ID" value="CAB9524208.1"/>
    <property type="molecule type" value="Genomic_DNA"/>
</dbReference>
<keyword evidence="2" id="KW-1185">Reference proteome</keyword>
<accession>A0A9N8EP26</accession>
<comment type="caution">
    <text evidence="1">The sequence shown here is derived from an EMBL/GenBank/DDBJ whole genome shotgun (WGS) entry which is preliminary data.</text>
</comment>
<evidence type="ECO:0000313" key="2">
    <source>
        <dbReference type="Proteomes" id="UP001153069"/>
    </source>
</evidence>
<dbReference type="Proteomes" id="UP001153069">
    <property type="component" value="Unassembled WGS sequence"/>
</dbReference>